<dbReference type="GO" id="GO:0006508">
    <property type="term" value="P:proteolysis"/>
    <property type="evidence" value="ECO:0007669"/>
    <property type="project" value="UniProtKB-KW"/>
</dbReference>
<evidence type="ECO:0000256" key="3">
    <source>
        <dbReference type="ARBA" id="ARBA00012446"/>
    </source>
</evidence>
<dbReference type="InterPro" id="IPR029058">
    <property type="entry name" value="AB_hydrolase_fold"/>
</dbReference>
<evidence type="ECO:0000256" key="1">
    <source>
        <dbReference type="ARBA" id="ARBA00005664"/>
    </source>
</evidence>
<evidence type="ECO:0000256" key="6">
    <source>
        <dbReference type="ARBA" id="ARBA00022676"/>
    </source>
</evidence>
<evidence type="ECO:0000256" key="8">
    <source>
        <dbReference type="ARBA" id="ARBA00022801"/>
    </source>
</evidence>
<feature type="chain" id="PRO_5042286160" description="carboxypeptidase C" evidence="10">
    <location>
        <begin position="21"/>
        <end position="846"/>
    </location>
</feature>
<evidence type="ECO:0000313" key="11">
    <source>
        <dbReference type="EMBL" id="KAJ6262656.1"/>
    </source>
</evidence>
<keyword evidence="7" id="KW-0808">Transferase</keyword>
<dbReference type="InterPro" id="IPR029044">
    <property type="entry name" value="Nucleotide-diphossugar_trans"/>
</dbReference>
<name>A0AAD6J216_DREDA</name>
<dbReference type="GO" id="GO:0016020">
    <property type="term" value="C:membrane"/>
    <property type="evidence" value="ECO:0007669"/>
    <property type="project" value="InterPro"/>
</dbReference>
<dbReference type="InterPro" id="IPR008630">
    <property type="entry name" value="Glyco_trans_34"/>
</dbReference>
<dbReference type="GO" id="GO:0004185">
    <property type="term" value="F:serine-type carboxypeptidase activity"/>
    <property type="evidence" value="ECO:0007669"/>
    <property type="project" value="UniProtKB-EC"/>
</dbReference>
<dbReference type="SUPFAM" id="SSF53474">
    <property type="entry name" value="alpha/beta-Hydrolases"/>
    <property type="match status" value="1"/>
</dbReference>
<evidence type="ECO:0000256" key="10">
    <source>
        <dbReference type="SAM" id="SignalP"/>
    </source>
</evidence>
<evidence type="ECO:0000256" key="7">
    <source>
        <dbReference type="ARBA" id="ARBA00022679"/>
    </source>
</evidence>
<keyword evidence="12" id="KW-1185">Reference proteome</keyword>
<comment type="caution">
    <text evidence="11">The sequence shown here is derived from an EMBL/GenBank/DDBJ whole genome shotgun (WGS) entry which is preliminary data.</text>
</comment>
<dbReference type="Pfam" id="PF00450">
    <property type="entry name" value="Peptidase_S10"/>
    <property type="match status" value="2"/>
</dbReference>
<comment type="similarity">
    <text evidence="1">Belongs to the glycosyltransferase 34 family.</text>
</comment>
<dbReference type="Proteomes" id="UP001221413">
    <property type="component" value="Unassembled WGS sequence"/>
</dbReference>
<dbReference type="Gene3D" id="1.10.287.410">
    <property type="match status" value="1"/>
</dbReference>
<dbReference type="Gene3D" id="3.40.50.1820">
    <property type="entry name" value="alpha/beta hydrolase"/>
    <property type="match status" value="1"/>
</dbReference>
<evidence type="ECO:0000256" key="4">
    <source>
        <dbReference type="ARBA" id="ARBA00022645"/>
    </source>
</evidence>
<dbReference type="PANTHER" id="PTHR11802">
    <property type="entry name" value="SERINE PROTEASE FAMILY S10 SERINE CARBOXYPEPTIDASE"/>
    <property type="match status" value="1"/>
</dbReference>
<dbReference type="PRINTS" id="PR00724">
    <property type="entry name" value="CRBOXYPTASEC"/>
</dbReference>
<protein>
    <recommendedName>
        <fullName evidence="3">carboxypeptidase C</fullName>
        <ecNumber evidence="3">3.4.16.5</ecNumber>
    </recommendedName>
</protein>
<keyword evidence="5" id="KW-0645">Protease</keyword>
<dbReference type="Gene3D" id="3.90.550.10">
    <property type="entry name" value="Spore Coat Polysaccharide Biosynthesis Protein SpsA, Chain A"/>
    <property type="match status" value="1"/>
</dbReference>
<evidence type="ECO:0000313" key="12">
    <source>
        <dbReference type="Proteomes" id="UP001221413"/>
    </source>
</evidence>
<evidence type="ECO:0000256" key="2">
    <source>
        <dbReference type="ARBA" id="ARBA00009431"/>
    </source>
</evidence>
<evidence type="ECO:0000256" key="5">
    <source>
        <dbReference type="ARBA" id="ARBA00022670"/>
    </source>
</evidence>
<keyword evidence="8" id="KW-0378">Hydrolase</keyword>
<dbReference type="SUPFAM" id="SSF53448">
    <property type="entry name" value="Nucleotide-diphospho-sugar transferases"/>
    <property type="match status" value="1"/>
</dbReference>
<evidence type="ECO:0000256" key="9">
    <source>
        <dbReference type="ARBA" id="ARBA00023180"/>
    </source>
</evidence>
<dbReference type="InterPro" id="IPR001563">
    <property type="entry name" value="Peptidase_S10"/>
</dbReference>
<gene>
    <name evidence="11" type="ORF">Dda_3468</name>
</gene>
<proteinExistence type="inferred from homology"/>
<organism evidence="11 12">
    <name type="scientific">Drechslerella dactyloides</name>
    <name type="common">Nematode-trapping fungus</name>
    <name type="synonym">Arthrobotrys dactyloides</name>
    <dbReference type="NCBI Taxonomy" id="74499"/>
    <lineage>
        <taxon>Eukaryota</taxon>
        <taxon>Fungi</taxon>
        <taxon>Dikarya</taxon>
        <taxon>Ascomycota</taxon>
        <taxon>Pezizomycotina</taxon>
        <taxon>Orbiliomycetes</taxon>
        <taxon>Orbiliales</taxon>
        <taxon>Orbiliaceae</taxon>
        <taxon>Drechslerella</taxon>
    </lineage>
</organism>
<dbReference type="EC" id="3.4.16.5" evidence="3"/>
<dbReference type="AlphaFoldDB" id="A0AAD6J216"/>
<keyword evidence="9" id="KW-0325">Glycoprotein</keyword>
<dbReference type="Pfam" id="PF05637">
    <property type="entry name" value="Glyco_transf_34"/>
    <property type="match status" value="1"/>
</dbReference>
<dbReference type="Gene3D" id="3.40.50.11320">
    <property type="match status" value="1"/>
</dbReference>
<feature type="signal peptide" evidence="10">
    <location>
        <begin position="1"/>
        <end position="20"/>
    </location>
</feature>
<dbReference type="GO" id="GO:0000324">
    <property type="term" value="C:fungal-type vacuole"/>
    <property type="evidence" value="ECO:0007669"/>
    <property type="project" value="TreeGrafter"/>
</dbReference>
<sequence>MKQIFAVLVTLLSTLTIAHPAIPSAPFDGNIGRPLGNDAGPSEKLRDTSLLETASRAAQPKNNASSDGRYAIRWKEVDSKVVLTAPGVKQYTGYLDDNKEDKHLFYWFLESQSKPASDPIVLWLNGGPGAASTIGRLSTPGLFKYQNGAPNPNAWNKNASILFLDQPTNVGFSYGKNISTTKVAAQDAYALLSLFFKEKPQYSKQPFYIWGVSYGGHWVPAFANEILSHPDSKINLKGAIIANGITDSYNQVKHMPDMACGKGGVKAIFNETTCRELQSVHLPKAQKLITECNEKGNKTTCIAAEAYWQTNFIGRVKKAGYDEQNIEQKPQPQNGTAGPPPQNSGDVALSMVPYVKNIIKKIPLLVYAGDKDYICDWMGVKAWTEALEWSGKAEFNKAGLKPIYGGGHAADIESPAPVLALLNDFILPSAPRVPPQAHAASIDTNVTMMLARDPCLSKIARIVAIVAVFWLLTTVQLWQGRRAAQLAAPAAPSTHVQTVLADENPSIQQPGRSKLAKVCMLYYENVTDDTIAYEKAIASHKAHNDRYHYQFYILRRGILSGYYTKPAYMISILLRELGKPPEERLEWLVWVDADLVLMNSEIPLEAFIPPPQFDHIHLIVTNDLHGLNNGVFFIRVHQWSVLLLTASMAYKTFNPEFSHVSEDQAALDNIIQRDAWKANVTHVPQRWFNSYHNFGINGDIPPEWHWYNHYFEPGYLLVHFPGTGPHRTNLINEYVQLKAEKLQLYEVPLSRTNLTEDIAKFWAEDAGREQALQKTYWRRYKLLESVGYKADRERDRGLEEVRTSMVGESYESIEQAVKAKEKEYNSIKIEKLRTAEMAEIQADIGV</sequence>
<keyword evidence="4" id="KW-0121">Carboxypeptidase</keyword>
<dbReference type="GO" id="GO:0016757">
    <property type="term" value="F:glycosyltransferase activity"/>
    <property type="evidence" value="ECO:0007669"/>
    <property type="project" value="UniProtKB-KW"/>
</dbReference>
<reference evidence="11" key="1">
    <citation type="submission" date="2023-01" db="EMBL/GenBank/DDBJ databases">
        <title>The chitinases involved in constricting ring structure development in the nematode-trapping fungus Drechslerella dactyloides.</title>
        <authorList>
            <person name="Wang R."/>
            <person name="Zhang L."/>
            <person name="Tang P."/>
            <person name="Li S."/>
            <person name="Liang L."/>
        </authorList>
    </citation>
    <scope>NUCLEOTIDE SEQUENCE</scope>
    <source>
        <strain evidence="11">YMF1.00031</strain>
    </source>
</reference>
<comment type="similarity">
    <text evidence="2">Belongs to the peptidase S10 family.</text>
</comment>
<dbReference type="EMBL" id="JAQGDS010000003">
    <property type="protein sequence ID" value="KAJ6262656.1"/>
    <property type="molecule type" value="Genomic_DNA"/>
</dbReference>
<keyword evidence="10" id="KW-0732">Signal</keyword>
<accession>A0AAD6J216</accession>
<keyword evidence="6" id="KW-0328">Glycosyltransferase</keyword>
<dbReference type="PANTHER" id="PTHR11802:SF113">
    <property type="entry name" value="SERINE CARBOXYPEPTIDASE CTSA-4.1"/>
    <property type="match status" value="1"/>
</dbReference>